<evidence type="ECO:0000256" key="3">
    <source>
        <dbReference type="ARBA" id="ARBA00022475"/>
    </source>
</evidence>
<comment type="caution">
    <text evidence="9">The sequence shown here is derived from an EMBL/GenBank/DDBJ whole genome shotgun (WGS) entry which is preliminary data.</text>
</comment>
<keyword evidence="7" id="KW-0813">Transport</keyword>
<evidence type="ECO:0000256" key="5">
    <source>
        <dbReference type="ARBA" id="ARBA00022989"/>
    </source>
</evidence>
<evidence type="ECO:0000256" key="1">
    <source>
        <dbReference type="ARBA" id="ARBA00004162"/>
    </source>
</evidence>
<evidence type="ECO:0000256" key="6">
    <source>
        <dbReference type="ARBA" id="ARBA00023136"/>
    </source>
</evidence>
<keyword evidence="6" id="KW-0472">Membrane</keyword>
<gene>
    <name evidence="9" type="ORF">K3177_05155</name>
</gene>
<evidence type="ECO:0000313" key="10">
    <source>
        <dbReference type="Proteomes" id="UP000776651"/>
    </source>
</evidence>
<keyword evidence="7" id="KW-0653">Protein transport</keyword>
<evidence type="ECO:0000256" key="2">
    <source>
        <dbReference type="ARBA" id="ARBA00005811"/>
    </source>
</evidence>
<organism evidence="9 10">
    <name type="scientific">Qipengyuania pacifica</name>
    <dbReference type="NCBI Taxonomy" id="2860199"/>
    <lineage>
        <taxon>Bacteria</taxon>
        <taxon>Pseudomonadati</taxon>
        <taxon>Pseudomonadota</taxon>
        <taxon>Alphaproteobacteria</taxon>
        <taxon>Sphingomonadales</taxon>
        <taxon>Erythrobacteraceae</taxon>
        <taxon>Qipengyuania</taxon>
    </lineage>
</organism>
<feature type="compositionally biased region" description="Basic residues" evidence="8">
    <location>
        <begin position="10"/>
        <end position="20"/>
    </location>
</feature>
<dbReference type="RefSeq" id="WP_196847776.1">
    <property type="nucleotide sequence ID" value="NZ_JAHWXO010000004.1"/>
</dbReference>
<dbReference type="PANTHER" id="PTHR30558">
    <property type="entry name" value="EXBD MEMBRANE COMPONENT OF PMF-DRIVEN MACROMOLECULE IMPORT SYSTEM"/>
    <property type="match status" value="1"/>
</dbReference>
<proteinExistence type="inferred from homology"/>
<reference evidence="9 10" key="1">
    <citation type="submission" date="2021-08" db="EMBL/GenBank/DDBJ databases">
        <title>Comparative Genomics Analysis of the Genus Qipengyuania Reveals Extensive Genetic Diversity and Metabolic Versatility, Including the Description of Fifteen Novel Species.</title>
        <authorList>
            <person name="Liu Y."/>
        </authorList>
    </citation>
    <scope>NUCLEOTIDE SEQUENCE [LARGE SCALE GENOMIC DNA]</scope>
    <source>
        <strain evidence="9 10">GH25</strain>
    </source>
</reference>
<dbReference type="PANTHER" id="PTHR30558:SF7">
    <property type="entry name" value="TOL-PAL SYSTEM PROTEIN TOLR"/>
    <property type="match status" value="1"/>
</dbReference>
<evidence type="ECO:0000256" key="7">
    <source>
        <dbReference type="RuleBase" id="RU003879"/>
    </source>
</evidence>
<evidence type="ECO:0000256" key="8">
    <source>
        <dbReference type="SAM" id="MobiDB-lite"/>
    </source>
</evidence>
<evidence type="ECO:0000256" key="4">
    <source>
        <dbReference type="ARBA" id="ARBA00022692"/>
    </source>
</evidence>
<dbReference type="EMBL" id="JAIGNQ010000001">
    <property type="protein sequence ID" value="MBX7487895.1"/>
    <property type="molecule type" value="Genomic_DNA"/>
</dbReference>
<dbReference type="Pfam" id="PF02472">
    <property type="entry name" value="ExbD"/>
    <property type="match status" value="1"/>
</dbReference>
<keyword evidence="3" id="KW-1003">Cell membrane</keyword>
<protein>
    <submittedName>
        <fullName evidence="9">Biopolymer transporter ExbD</fullName>
    </submittedName>
</protein>
<keyword evidence="5" id="KW-1133">Transmembrane helix</keyword>
<dbReference type="InterPro" id="IPR003400">
    <property type="entry name" value="ExbD"/>
</dbReference>
<dbReference type="Proteomes" id="UP000776651">
    <property type="component" value="Unassembled WGS sequence"/>
</dbReference>
<evidence type="ECO:0000313" key="9">
    <source>
        <dbReference type="EMBL" id="MBX7487895.1"/>
    </source>
</evidence>
<sequence>MAMGLASSRGARRGRGGRRRPMSEINVTPFVDVMLVLLIIFMVTAPLLTAGVPIDLPDSRAAQLSNEQQQVTISIDEAGYVYIDDAPVELGGLPQALESLPRAGGEGPDITLRADRALDYGRVMAVMGELNRAGLNRISLITNSATPASVNNRSSGAE</sequence>
<accession>A0ABS7JGX3</accession>
<comment type="subcellular location">
    <subcellularLocation>
        <location evidence="1">Cell membrane</location>
        <topology evidence="1">Single-pass membrane protein</topology>
    </subcellularLocation>
    <subcellularLocation>
        <location evidence="7">Cell membrane</location>
        <topology evidence="7">Single-pass type II membrane protein</topology>
    </subcellularLocation>
</comment>
<dbReference type="Gene3D" id="3.30.420.270">
    <property type="match status" value="1"/>
</dbReference>
<feature type="region of interest" description="Disordered" evidence="8">
    <location>
        <begin position="1"/>
        <end position="21"/>
    </location>
</feature>
<name>A0ABS7JGX3_9SPHN</name>
<keyword evidence="4 7" id="KW-0812">Transmembrane</keyword>
<keyword evidence="10" id="KW-1185">Reference proteome</keyword>
<comment type="similarity">
    <text evidence="2 7">Belongs to the ExbD/TolR family.</text>
</comment>